<name>A0A5C8I4F4_9MICO</name>
<evidence type="ECO:0000313" key="1">
    <source>
        <dbReference type="EMBL" id="TXK13566.1"/>
    </source>
</evidence>
<dbReference type="AlphaFoldDB" id="A0A5C8I4F4"/>
<sequence length="315" mass="35150">MDRPPISTVFRRREHAEVNEHRLRRIVERGEAVRIAPGSYVWRNTWDAVDPLQRHAQRVWEAAARLQPGAIFVRHAAAALWSIDTLGAWPGRVDVAVDDSGGGRSTGLIVRHSRRVPVDGIVAWGDHFVTTPAQTVIDIAASQPFTVGVASVDQALWERRIGGALATADELWNAVHSFVGRGNVRVNRVAQFADARSANVRESQSRVLIHALGFPAPELQQRFDLPGGGVAYSDFWWPKWRVIGELDGLTKYLDERMRASRSPAQVLSEEKDREDELRRLVHRVARWRVSALDSPGTLWDILTAAGLPTSVRRPG</sequence>
<dbReference type="EMBL" id="VRSV01000001">
    <property type="protein sequence ID" value="TXK13566.1"/>
    <property type="molecule type" value="Genomic_DNA"/>
</dbReference>
<accession>A0A5C8I4F4</accession>
<reference evidence="1 2" key="1">
    <citation type="submission" date="2019-08" db="EMBL/GenBank/DDBJ databases">
        <authorList>
            <person name="Dong K."/>
        </authorList>
    </citation>
    <scope>NUCLEOTIDE SEQUENCE [LARGE SCALE GENOMIC DNA]</scope>
    <source>
        <strain evidence="1 2">JCM14558</strain>
    </source>
</reference>
<evidence type="ECO:0000313" key="2">
    <source>
        <dbReference type="Proteomes" id="UP000321034"/>
    </source>
</evidence>
<dbReference type="Proteomes" id="UP000321034">
    <property type="component" value="Unassembled WGS sequence"/>
</dbReference>
<keyword evidence="2" id="KW-1185">Reference proteome</keyword>
<organism evidence="1 2">
    <name type="scientific">Microbacterium hatanonis</name>
    <dbReference type="NCBI Taxonomy" id="404366"/>
    <lineage>
        <taxon>Bacteria</taxon>
        <taxon>Bacillati</taxon>
        <taxon>Actinomycetota</taxon>
        <taxon>Actinomycetes</taxon>
        <taxon>Micrococcales</taxon>
        <taxon>Microbacteriaceae</taxon>
        <taxon>Microbacterium</taxon>
    </lineage>
</organism>
<proteinExistence type="predicted"/>
<protein>
    <recommendedName>
        <fullName evidence="3">Type IV toxin-antitoxin system AbiEi family antitoxin domain-containing protein</fullName>
    </recommendedName>
</protein>
<dbReference type="OrthoDB" id="5517693at2"/>
<comment type="caution">
    <text evidence="1">The sequence shown here is derived from an EMBL/GenBank/DDBJ whole genome shotgun (WGS) entry which is preliminary data.</text>
</comment>
<gene>
    <name evidence="1" type="ORF">FVP77_09330</name>
</gene>
<dbReference type="RefSeq" id="WP_147894214.1">
    <property type="nucleotide sequence ID" value="NZ_BAAANR010000001.1"/>
</dbReference>
<evidence type="ECO:0008006" key="3">
    <source>
        <dbReference type="Google" id="ProtNLM"/>
    </source>
</evidence>